<keyword evidence="2" id="KW-1185">Reference proteome</keyword>
<evidence type="ECO:0000313" key="1">
    <source>
        <dbReference type="EMBL" id="KAH8014121.1"/>
    </source>
</evidence>
<accession>A0ACB8G3J8</accession>
<sequence>MASDASVNDRREPCAFGLRLSICFLNPLSSRVKRPNFARLRLRHRALSGPVRMMKLQIWSLSKECQRSAGPSKGEHFGLLLYQVLEKELLAFLNMLRLNRYPGPSSPFVGFAQKPQVAAVETDEGCSVAQHVHRNGL</sequence>
<proteinExistence type="predicted"/>
<dbReference type="EMBL" id="CM037615">
    <property type="protein sequence ID" value="KAH8014121.1"/>
    <property type="molecule type" value="Genomic_DNA"/>
</dbReference>
<dbReference type="Proteomes" id="UP000827872">
    <property type="component" value="Linkage Group LG02"/>
</dbReference>
<gene>
    <name evidence="1" type="ORF">K3G42_026151</name>
</gene>
<organism evidence="1 2">
    <name type="scientific">Sphaerodactylus townsendi</name>
    <dbReference type="NCBI Taxonomy" id="933632"/>
    <lineage>
        <taxon>Eukaryota</taxon>
        <taxon>Metazoa</taxon>
        <taxon>Chordata</taxon>
        <taxon>Craniata</taxon>
        <taxon>Vertebrata</taxon>
        <taxon>Euteleostomi</taxon>
        <taxon>Lepidosauria</taxon>
        <taxon>Squamata</taxon>
        <taxon>Bifurcata</taxon>
        <taxon>Gekkota</taxon>
        <taxon>Sphaerodactylidae</taxon>
        <taxon>Sphaerodactylus</taxon>
    </lineage>
</organism>
<name>A0ACB8G3J8_9SAUR</name>
<reference evidence="1" key="1">
    <citation type="submission" date="2021-08" db="EMBL/GenBank/DDBJ databases">
        <title>The first chromosome-level gecko genome reveals the dynamic sex chromosomes of Neotropical dwarf geckos (Sphaerodactylidae: Sphaerodactylus).</title>
        <authorList>
            <person name="Pinto B.J."/>
            <person name="Keating S.E."/>
            <person name="Gamble T."/>
        </authorList>
    </citation>
    <scope>NUCLEOTIDE SEQUENCE</scope>
    <source>
        <strain evidence="1">TG3544</strain>
    </source>
</reference>
<evidence type="ECO:0000313" key="2">
    <source>
        <dbReference type="Proteomes" id="UP000827872"/>
    </source>
</evidence>
<comment type="caution">
    <text evidence="1">The sequence shown here is derived from an EMBL/GenBank/DDBJ whole genome shotgun (WGS) entry which is preliminary data.</text>
</comment>
<protein>
    <submittedName>
        <fullName evidence="1">Uncharacterized protein</fullName>
    </submittedName>
</protein>